<dbReference type="InterPro" id="IPR010035">
    <property type="entry name" value="Thi_S"/>
</dbReference>
<dbReference type="PANTHER" id="PTHR34472">
    <property type="entry name" value="SULFUR CARRIER PROTEIN THIS"/>
    <property type="match status" value="1"/>
</dbReference>
<dbReference type="InterPro" id="IPR003749">
    <property type="entry name" value="ThiS/MoaD-like"/>
</dbReference>
<dbReference type="SUPFAM" id="SSF54285">
    <property type="entry name" value="MoaD/ThiS"/>
    <property type="match status" value="1"/>
</dbReference>
<dbReference type="EMBL" id="BQXH01000011">
    <property type="protein sequence ID" value="GKS81640.1"/>
    <property type="molecule type" value="Genomic_DNA"/>
</dbReference>
<sequence>MVTVNGTKEEGKAGLSVADLLAQRAVAVENVVVELNGEIIHRAEFAQTQLKDNDKVELISFVGGGR</sequence>
<evidence type="ECO:0000313" key="1">
    <source>
        <dbReference type="EMBL" id="GKS81640.1"/>
    </source>
</evidence>
<dbReference type="Gene3D" id="3.10.20.30">
    <property type="match status" value="1"/>
</dbReference>
<gene>
    <name evidence="1" type="primary">thiS</name>
    <name evidence="1" type="ORF">LPAF129_13260</name>
</gene>
<protein>
    <submittedName>
        <fullName evidence="1">Thiamine biosynthesis protein ThiS</fullName>
    </submittedName>
</protein>
<accession>A0ABQ5JKR9</accession>
<dbReference type="CDD" id="cd00565">
    <property type="entry name" value="Ubl_ThiS"/>
    <property type="match status" value="1"/>
</dbReference>
<name>A0ABQ5JKR9_9LACO</name>
<dbReference type="NCBIfam" id="TIGR01683">
    <property type="entry name" value="thiS"/>
    <property type="match status" value="1"/>
</dbReference>
<evidence type="ECO:0000313" key="2">
    <source>
        <dbReference type="Proteomes" id="UP001055149"/>
    </source>
</evidence>
<dbReference type="Proteomes" id="UP001055149">
    <property type="component" value="Unassembled WGS sequence"/>
</dbReference>
<keyword evidence="2" id="KW-1185">Reference proteome</keyword>
<dbReference type="PANTHER" id="PTHR34472:SF1">
    <property type="entry name" value="SULFUR CARRIER PROTEIN THIS"/>
    <property type="match status" value="1"/>
</dbReference>
<reference evidence="1" key="1">
    <citation type="journal article" date="2022" name="Int. J. Syst. Evol. Microbiol.">
        <title>A novel species of lactic acid bacteria, Ligilactobacillus pabuli sp. nov., isolated from alfalfa silage.</title>
        <authorList>
            <person name="Tohno M."/>
            <person name="Tanizawa Y."/>
            <person name="Sawada H."/>
            <person name="Sakamoto M."/>
            <person name="Ohkuma M."/>
            <person name="Kobayashi H."/>
        </authorList>
    </citation>
    <scope>NUCLEOTIDE SEQUENCE</scope>
    <source>
        <strain evidence="1">AF129</strain>
    </source>
</reference>
<proteinExistence type="predicted"/>
<dbReference type="RefSeq" id="WP_244055383.1">
    <property type="nucleotide sequence ID" value="NZ_BQXH01000011.1"/>
</dbReference>
<organism evidence="1 2">
    <name type="scientific">Ligilactobacillus pabuli</name>
    <dbReference type="NCBI Taxonomy" id="2886039"/>
    <lineage>
        <taxon>Bacteria</taxon>
        <taxon>Bacillati</taxon>
        <taxon>Bacillota</taxon>
        <taxon>Bacilli</taxon>
        <taxon>Lactobacillales</taxon>
        <taxon>Lactobacillaceae</taxon>
        <taxon>Ligilactobacillus</taxon>
    </lineage>
</organism>
<dbReference type="InterPro" id="IPR016155">
    <property type="entry name" value="Mopterin_synth/thiamin_S_b"/>
</dbReference>
<dbReference type="InterPro" id="IPR012675">
    <property type="entry name" value="Beta-grasp_dom_sf"/>
</dbReference>
<dbReference type="Pfam" id="PF02597">
    <property type="entry name" value="ThiS"/>
    <property type="match status" value="1"/>
</dbReference>
<comment type="caution">
    <text evidence="1">The sequence shown here is derived from an EMBL/GenBank/DDBJ whole genome shotgun (WGS) entry which is preliminary data.</text>
</comment>